<evidence type="ECO:0000313" key="7">
    <source>
        <dbReference type="Proteomes" id="UP000192738"/>
    </source>
</evidence>
<protein>
    <submittedName>
        <fullName evidence="6">Alcohol dehydrogenase, class IV</fullName>
    </submittedName>
</protein>
<evidence type="ECO:0000259" key="5">
    <source>
        <dbReference type="Pfam" id="PF25137"/>
    </source>
</evidence>
<dbReference type="FunFam" id="1.20.1090.10:FF:000001">
    <property type="entry name" value="Aldehyde-alcohol dehydrogenase"/>
    <property type="match status" value="1"/>
</dbReference>
<keyword evidence="3" id="KW-0520">NAD</keyword>
<dbReference type="AlphaFoldDB" id="A0A1W1ZHU6"/>
<dbReference type="InterPro" id="IPR039697">
    <property type="entry name" value="Alcohol_dehydrogenase_Fe"/>
</dbReference>
<proteinExistence type="inferred from homology"/>
<dbReference type="InterPro" id="IPR018211">
    <property type="entry name" value="ADH_Fe_CS"/>
</dbReference>
<evidence type="ECO:0000313" key="6">
    <source>
        <dbReference type="EMBL" id="SMC47947.1"/>
    </source>
</evidence>
<dbReference type="STRING" id="112901.SAMN04488500_103327"/>
<comment type="similarity">
    <text evidence="1">Belongs to the iron-containing alcohol dehydrogenase family.</text>
</comment>
<dbReference type="RefSeq" id="WP_245823808.1">
    <property type="nucleotide sequence ID" value="NZ_CP155572.1"/>
</dbReference>
<evidence type="ECO:0000256" key="1">
    <source>
        <dbReference type="ARBA" id="ARBA00007358"/>
    </source>
</evidence>
<dbReference type="GO" id="GO:0004022">
    <property type="term" value="F:alcohol dehydrogenase (NAD+) activity"/>
    <property type="evidence" value="ECO:0007669"/>
    <property type="project" value="UniProtKB-ARBA"/>
</dbReference>
<dbReference type="InterPro" id="IPR056798">
    <property type="entry name" value="ADH_Fe_C"/>
</dbReference>
<dbReference type="Proteomes" id="UP000192738">
    <property type="component" value="Unassembled WGS sequence"/>
</dbReference>
<dbReference type="PROSITE" id="PS00913">
    <property type="entry name" value="ADH_IRON_1"/>
    <property type="match status" value="1"/>
</dbReference>
<dbReference type="EMBL" id="FWXI01000003">
    <property type="protein sequence ID" value="SMC47947.1"/>
    <property type="molecule type" value="Genomic_DNA"/>
</dbReference>
<accession>A0A1W1ZHU6</accession>
<dbReference type="PROSITE" id="PS00060">
    <property type="entry name" value="ADH_IRON_2"/>
    <property type="match status" value="1"/>
</dbReference>
<dbReference type="PANTHER" id="PTHR11496:SF102">
    <property type="entry name" value="ALCOHOL DEHYDROGENASE 4"/>
    <property type="match status" value="1"/>
</dbReference>
<sequence length="387" mass="41786">MTLSILELRKFVVPEFIFGMGAMALAGQYAENFGARKVMIVTDPRIIECGWLDPVVSSLEKHSLPYVVFQDVHVNPRDYDVMAGALMYRDCGCNLLLAVGGGSPIDCAKGIGIVSSNQRHINEFEGVDQVFSPMPPLICIPTTSGSAADVSQFAIIADSTRKTKIAIVSKALVPDVALIDPATLTTMPSYLTACTGIDALSHAIEAFASTASSPITDLHALKAVDLLINYLPLALQYPENTEYRSYTMLGSLSAGMAFSNAILGAVHAMAHSLGGMFDLSHGECNAILLKHVMAFNFPVFREGYEKIGGAMGLKLDGLTEYERESLILSSIDLFRENLGVTRTLKHIGVTEADIPLLAQGAYQDPCLATNPRKATIKDIEEIFRHAL</sequence>
<dbReference type="Gene3D" id="3.40.50.1970">
    <property type="match status" value="1"/>
</dbReference>
<evidence type="ECO:0000259" key="4">
    <source>
        <dbReference type="Pfam" id="PF00465"/>
    </source>
</evidence>
<dbReference type="CDD" id="cd17814">
    <property type="entry name" value="Fe-ADH-like"/>
    <property type="match status" value="1"/>
</dbReference>
<evidence type="ECO:0000256" key="3">
    <source>
        <dbReference type="ARBA" id="ARBA00023027"/>
    </source>
</evidence>
<dbReference type="Pfam" id="PF25137">
    <property type="entry name" value="ADH_Fe_C"/>
    <property type="match status" value="1"/>
</dbReference>
<keyword evidence="2" id="KW-0560">Oxidoreductase</keyword>
<dbReference type="GO" id="GO:0046872">
    <property type="term" value="F:metal ion binding"/>
    <property type="evidence" value="ECO:0007669"/>
    <property type="project" value="InterPro"/>
</dbReference>
<dbReference type="Gene3D" id="1.20.1090.10">
    <property type="entry name" value="Dehydroquinate synthase-like - alpha domain"/>
    <property type="match status" value="1"/>
</dbReference>
<dbReference type="SUPFAM" id="SSF56796">
    <property type="entry name" value="Dehydroquinate synthase-like"/>
    <property type="match status" value="1"/>
</dbReference>
<feature type="domain" description="Fe-containing alcohol dehydrogenase-like C-terminal" evidence="5">
    <location>
        <begin position="192"/>
        <end position="386"/>
    </location>
</feature>
<dbReference type="Pfam" id="PF00465">
    <property type="entry name" value="Fe-ADH"/>
    <property type="match status" value="1"/>
</dbReference>
<evidence type="ECO:0000256" key="2">
    <source>
        <dbReference type="ARBA" id="ARBA00023002"/>
    </source>
</evidence>
<feature type="domain" description="Alcohol dehydrogenase iron-type/glycerol dehydrogenase GldA" evidence="4">
    <location>
        <begin position="15"/>
        <end position="181"/>
    </location>
</feature>
<keyword evidence="7" id="KW-1185">Reference proteome</keyword>
<gene>
    <name evidence="6" type="ORF">SAMN04488500_103327</name>
</gene>
<organism evidence="6 7">
    <name type="scientific">Sporomusa malonica</name>
    <dbReference type="NCBI Taxonomy" id="112901"/>
    <lineage>
        <taxon>Bacteria</taxon>
        <taxon>Bacillati</taxon>
        <taxon>Bacillota</taxon>
        <taxon>Negativicutes</taxon>
        <taxon>Selenomonadales</taxon>
        <taxon>Sporomusaceae</taxon>
        <taxon>Sporomusa</taxon>
    </lineage>
</organism>
<name>A0A1W1ZHU6_9FIRM</name>
<reference evidence="6 7" key="1">
    <citation type="submission" date="2017-04" db="EMBL/GenBank/DDBJ databases">
        <authorList>
            <person name="Afonso C.L."/>
            <person name="Miller P.J."/>
            <person name="Scott M.A."/>
            <person name="Spackman E."/>
            <person name="Goraichik I."/>
            <person name="Dimitrov K.M."/>
            <person name="Suarez D.L."/>
            <person name="Swayne D.E."/>
        </authorList>
    </citation>
    <scope>NUCLEOTIDE SEQUENCE [LARGE SCALE GENOMIC DNA]</scope>
    <source>
        <strain evidence="6 7">DSM 5090</strain>
    </source>
</reference>
<dbReference type="InterPro" id="IPR001670">
    <property type="entry name" value="ADH_Fe/GldA"/>
</dbReference>
<dbReference type="PANTHER" id="PTHR11496">
    <property type="entry name" value="ALCOHOL DEHYDROGENASE"/>
    <property type="match status" value="1"/>
</dbReference>
<dbReference type="FunFam" id="3.40.50.1970:FF:000003">
    <property type="entry name" value="Alcohol dehydrogenase, iron-containing"/>
    <property type="match status" value="1"/>
</dbReference>
<dbReference type="NCBIfam" id="NF041833">
    <property type="entry name" value="Fe_ADH_ErcA"/>
    <property type="match status" value="1"/>
</dbReference>